<dbReference type="Proteomes" id="UP001498398">
    <property type="component" value="Unassembled WGS sequence"/>
</dbReference>
<dbReference type="Gene3D" id="2.60.120.200">
    <property type="match status" value="1"/>
</dbReference>
<evidence type="ECO:0000259" key="3">
    <source>
        <dbReference type="PROSITE" id="PS51762"/>
    </source>
</evidence>
<dbReference type="EMBL" id="JBANRG010000102">
    <property type="protein sequence ID" value="KAK7435774.1"/>
    <property type="molecule type" value="Genomic_DNA"/>
</dbReference>
<gene>
    <name evidence="5" type="ORF">VKT23_011621</name>
    <name evidence="4" type="ORF">VKT23_019472</name>
</gene>
<protein>
    <recommendedName>
        <fullName evidence="3">GH16 domain-containing protein</fullName>
    </recommendedName>
</protein>
<dbReference type="PROSITE" id="PS51762">
    <property type="entry name" value="GH16_2"/>
    <property type="match status" value="1"/>
</dbReference>
<dbReference type="PANTHER" id="PTHR10963">
    <property type="entry name" value="GLYCOSYL HYDROLASE-RELATED"/>
    <property type="match status" value="1"/>
</dbReference>
<dbReference type="PANTHER" id="PTHR10963:SF24">
    <property type="entry name" value="GLYCOSIDASE C21B10.07-RELATED"/>
    <property type="match status" value="1"/>
</dbReference>
<evidence type="ECO:0000256" key="1">
    <source>
        <dbReference type="SAM" id="MobiDB-lite"/>
    </source>
</evidence>
<name>A0ABR1JBC8_9AGAR</name>
<feature type="signal peptide" evidence="2">
    <location>
        <begin position="1"/>
        <end position="18"/>
    </location>
</feature>
<evidence type="ECO:0000313" key="5">
    <source>
        <dbReference type="EMBL" id="KAK7454109.1"/>
    </source>
</evidence>
<evidence type="ECO:0000256" key="2">
    <source>
        <dbReference type="SAM" id="SignalP"/>
    </source>
</evidence>
<dbReference type="SUPFAM" id="SSF49899">
    <property type="entry name" value="Concanavalin A-like lectins/glucanases"/>
    <property type="match status" value="1"/>
</dbReference>
<reference evidence="5 6" key="1">
    <citation type="submission" date="2024-01" db="EMBL/GenBank/DDBJ databases">
        <title>A draft genome for the cacao thread blight pathogen Marasmiellus scandens.</title>
        <authorList>
            <person name="Baruah I.K."/>
            <person name="Leung J."/>
            <person name="Bukari Y."/>
            <person name="Amoako-Attah I."/>
            <person name="Meinhardt L.W."/>
            <person name="Bailey B.A."/>
            <person name="Cohen S.P."/>
        </authorList>
    </citation>
    <scope>NUCLEOTIDE SEQUENCE [LARGE SCALE GENOMIC DNA]</scope>
    <source>
        <strain evidence="5 6">GH-19</strain>
    </source>
</reference>
<organism evidence="5 6">
    <name type="scientific">Marasmiellus scandens</name>
    <dbReference type="NCBI Taxonomy" id="2682957"/>
    <lineage>
        <taxon>Eukaryota</taxon>
        <taxon>Fungi</taxon>
        <taxon>Dikarya</taxon>
        <taxon>Basidiomycota</taxon>
        <taxon>Agaricomycotina</taxon>
        <taxon>Agaricomycetes</taxon>
        <taxon>Agaricomycetidae</taxon>
        <taxon>Agaricales</taxon>
        <taxon>Marasmiineae</taxon>
        <taxon>Omphalotaceae</taxon>
        <taxon>Marasmiellus</taxon>
    </lineage>
</organism>
<feature type="compositionally biased region" description="Gly residues" evidence="1">
    <location>
        <begin position="338"/>
        <end position="351"/>
    </location>
</feature>
<keyword evidence="2" id="KW-0732">Signal</keyword>
<dbReference type="InterPro" id="IPR000757">
    <property type="entry name" value="Beta-glucanase-like"/>
</dbReference>
<feature type="compositionally biased region" description="Low complexity" evidence="1">
    <location>
        <begin position="325"/>
        <end position="337"/>
    </location>
</feature>
<feature type="chain" id="PRO_5045031493" description="GH16 domain-containing protein" evidence="2">
    <location>
        <begin position="19"/>
        <end position="385"/>
    </location>
</feature>
<sequence length="385" mass="40667">MFSRQYLALVALSTVVTAQQYHLSMDFSGQNFFQGFKYNESAIDFNNFGNVHFLGQSQAVNSNLTFVDSNGHAIIKVDNTTNGQNDPTFGRDTVYLMSNDLMTIGSLLVFDAIHIPVGCSVWPALFTQGQQWPQQGEIDIVENVNLATKNQYSLHSGATSGTCMAAQTSNQTGTTTNNNCTVVPELDQNTGCVTQDSSDNSFGQGFADNGGGVYAALWDENGVAMWFFERSQVPDNIGSDPNPSSWSTPAAFYPASGCNPSTVFGPQIITLYIDICGAFAGNDQVFSSTCSSVAPNCSAMVPDPSNYNEAYWEINYLRVFTTNSSTPTATPGSSSPTGGAGSTGNGDGSGSGDDNSGLSLYAASSTSGAMLVSTLALFFGIAAML</sequence>
<accession>A0ABR1JBC8</accession>
<evidence type="ECO:0000313" key="4">
    <source>
        <dbReference type="EMBL" id="KAK7435774.1"/>
    </source>
</evidence>
<dbReference type="Pfam" id="PF26113">
    <property type="entry name" value="GH16_XgeA"/>
    <property type="match status" value="1"/>
</dbReference>
<evidence type="ECO:0000313" key="6">
    <source>
        <dbReference type="Proteomes" id="UP001498398"/>
    </source>
</evidence>
<dbReference type="InterPro" id="IPR013320">
    <property type="entry name" value="ConA-like_dom_sf"/>
</dbReference>
<proteinExistence type="predicted"/>
<dbReference type="InterPro" id="IPR050546">
    <property type="entry name" value="Glycosyl_Hydrlase_16"/>
</dbReference>
<feature type="region of interest" description="Disordered" evidence="1">
    <location>
        <begin position="325"/>
        <end position="351"/>
    </location>
</feature>
<comment type="caution">
    <text evidence="5">The sequence shown here is derived from an EMBL/GenBank/DDBJ whole genome shotgun (WGS) entry which is preliminary data.</text>
</comment>
<feature type="domain" description="GH16" evidence="3">
    <location>
        <begin position="18"/>
        <end position="284"/>
    </location>
</feature>
<keyword evidence="6" id="KW-1185">Reference proteome</keyword>
<dbReference type="EMBL" id="JBANRG010000025">
    <property type="protein sequence ID" value="KAK7454109.1"/>
    <property type="molecule type" value="Genomic_DNA"/>
</dbReference>